<feature type="transmembrane region" description="Helical" evidence="1">
    <location>
        <begin position="21"/>
        <end position="43"/>
    </location>
</feature>
<organism evidence="2 3">
    <name type="scientific">Candidatus Coprovicinus avistercoris</name>
    <dbReference type="NCBI Taxonomy" id="2840754"/>
    <lineage>
        <taxon>Bacteria</taxon>
        <taxon>Bacillati</taxon>
        <taxon>Actinomycetota</taxon>
        <taxon>Coriobacteriia</taxon>
        <taxon>Coriobacteriales</taxon>
        <taxon>Coriobacteriaceae</taxon>
        <taxon>Coriobacteriaceae incertae sedis</taxon>
        <taxon>Candidatus Coprovicinus</taxon>
    </lineage>
</organism>
<sequence length="247" mass="26560">MVRKRERYSRSDVPVASKKRSVIAVFVLVGIVALLGGIVWFLWQRANDDSVLGDRELASSLASTSNVEPISGTTASEDTFTNILVFLVDDVSSEHPTLTGATLMCLNRSQNSASLVSLPLSMQVEDDKTLADAFSEQGASACIGLTSQATNMSFEHVVVIDNQGWSQLEELSNAGGNDLVSKVSDLLGYMKTDMDSSDLLELAETVHSIDLSSAQRIDAPVTQQDSWTVVDATELGLEVGTLVEEQS</sequence>
<keyword evidence="1" id="KW-0472">Membrane</keyword>
<reference evidence="2" key="2">
    <citation type="journal article" date="2021" name="PeerJ">
        <title>Extensive microbial diversity within the chicken gut microbiome revealed by metagenomics and culture.</title>
        <authorList>
            <person name="Gilroy R."/>
            <person name="Ravi A."/>
            <person name="Getino M."/>
            <person name="Pursley I."/>
            <person name="Horton D.L."/>
            <person name="Alikhan N.F."/>
            <person name="Baker D."/>
            <person name="Gharbi K."/>
            <person name="Hall N."/>
            <person name="Watson M."/>
            <person name="Adriaenssens E.M."/>
            <person name="Foster-Nyarko E."/>
            <person name="Jarju S."/>
            <person name="Secka A."/>
            <person name="Antonio M."/>
            <person name="Oren A."/>
            <person name="Chaudhuri R.R."/>
            <person name="La Ragione R."/>
            <person name="Hildebrand F."/>
            <person name="Pallen M.J."/>
        </authorList>
    </citation>
    <scope>NUCLEOTIDE SEQUENCE</scope>
    <source>
        <strain evidence="2">ChiHjej12B11-29160</strain>
    </source>
</reference>
<comment type="caution">
    <text evidence="2">The sequence shown here is derived from an EMBL/GenBank/DDBJ whole genome shotgun (WGS) entry which is preliminary data.</text>
</comment>
<evidence type="ECO:0000313" key="3">
    <source>
        <dbReference type="Proteomes" id="UP000824078"/>
    </source>
</evidence>
<dbReference type="PANTHER" id="PTHR33392">
    <property type="entry name" value="POLYISOPRENYL-TEICHOIC ACID--PEPTIDOGLYCAN TEICHOIC ACID TRANSFERASE TAGU"/>
    <property type="match status" value="1"/>
</dbReference>
<evidence type="ECO:0000256" key="1">
    <source>
        <dbReference type="SAM" id="Phobius"/>
    </source>
</evidence>
<gene>
    <name evidence="2" type="ORF">IAD17_05655</name>
</gene>
<dbReference type="PANTHER" id="PTHR33392:SF6">
    <property type="entry name" value="POLYISOPRENYL-TEICHOIC ACID--PEPTIDOGLYCAN TEICHOIC ACID TRANSFERASE TAGU"/>
    <property type="match status" value="1"/>
</dbReference>
<keyword evidence="1" id="KW-1133">Transmembrane helix</keyword>
<reference evidence="2" key="1">
    <citation type="submission" date="2020-10" db="EMBL/GenBank/DDBJ databases">
        <authorList>
            <person name="Gilroy R."/>
        </authorList>
    </citation>
    <scope>NUCLEOTIDE SEQUENCE</scope>
    <source>
        <strain evidence="2">ChiHjej12B11-29160</strain>
    </source>
</reference>
<protein>
    <submittedName>
        <fullName evidence="2">Uncharacterized protein</fullName>
    </submittedName>
</protein>
<dbReference type="Proteomes" id="UP000824078">
    <property type="component" value="Unassembled WGS sequence"/>
</dbReference>
<name>A0A9D1HXH7_9ACTN</name>
<keyword evidence="1" id="KW-0812">Transmembrane</keyword>
<proteinExistence type="predicted"/>
<dbReference type="InterPro" id="IPR050922">
    <property type="entry name" value="LytR/CpsA/Psr_CW_biosynth"/>
</dbReference>
<dbReference type="AlphaFoldDB" id="A0A9D1HXH7"/>
<accession>A0A9D1HXH7</accession>
<evidence type="ECO:0000313" key="2">
    <source>
        <dbReference type="EMBL" id="HIU24388.1"/>
    </source>
</evidence>
<dbReference type="EMBL" id="DVMQ01000017">
    <property type="protein sequence ID" value="HIU24388.1"/>
    <property type="molecule type" value="Genomic_DNA"/>
</dbReference>